<gene>
    <name evidence="5" type="ORF">GO620_016025</name>
</gene>
<evidence type="ECO:0000256" key="4">
    <source>
        <dbReference type="ARBA" id="ARBA00023136"/>
    </source>
</evidence>
<dbReference type="InterPro" id="IPR032808">
    <property type="entry name" value="DoxX"/>
</dbReference>
<evidence type="ECO:0000313" key="5">
    <source>
        <dbReference type="EMBL" id="QQL49656.1"/>
    </source>
</evidence>
<dbReference type="RefSeq" id="WP_157524798.1">
    <property type="nucleotide sequence ID" value="NZ_CP066775.1"/>
</dbReference>
<protein>
    <submittedName>
        <fullName evidence="5">DoxX family protein</fullName>
    </submittedName>
</protein>
<dbReference type="EMBL" id="CP066775">
    <property type="protein sequence ID" value="QQL49656.1"/>
    <property type="molecule type" value="Genomic_DNA"/>
</dbReference>
<dbReference type="AlphaFoldDB" id="A0A6I4I2Y7"/>
<keyword evidence="3" id="KW-1133">Transmembrane helix</keyword>
<dbReference type="KEGG" id="mgik:GO620_016025"/>
<keyword evidence="2" id="KW-0812">Transmembrane</keyword>
<accession>A0A6I4I2Y7</accession>
<name>A0A6I4I2Y7_9SPHI</name>
<evidence type="ECO:0000313" key="6">
    <source>
        <dbReference type="Proteomes" id="UP000429232"/>
    </source>
</evidence>
<proteinExistence type="predicted"/>
<dbReference type="Proteomes" id="UP000429232">
    <property type="component" value="Chromosome"/>
</dbReference>
<comment type="subcellular location">
    <subcellularLocation>
        <location evidence="1">Membrane</location>
        <topology evidence="1">Multi-pass membrane protein</topology>
    </subcellularLocation>
</comment>
<keyword evidence="4" id="KW-0472">Membrane</keyword>
<sequence length="124" mass="13601">MNLKTKKITGWVLTAIISFMLTASASDKIIGSEHALVMTKSFGISAETYRILGLIEISSVILFAIPRTGILGTLLLSSYLGGAIATHLQHQQNILFPMAIEAVIWIAAVIRFDELSQRLLARKF</sequence>
<organism evidence="5 6">
    <name type="scientific">Mucilaginibacter ginkgonis</name>
    <dbReference type="NCBI Taxonomy" id="2682091"/>
    <lineage>
        <taxon>Bacteria</taxon>
        <taxon>Pseudomonadati</taxon>
        <taxon>Bacteroidota</taxon>
        <taxon>Sphingobacteriia</taxon>
        <taxon>Sphingobacteriales</taxon>
        <taxon>Sphingobacteriaceae</taxon>
        <taxon>Mucilaginibacter</taxon>
    </lineage>
</organism>
<evidence type="ECO:0000256" key="3">
    <source>
        <dbReference type="ARBA" id="ARBA00022989"/>
    </source>
</evidence>
<keyword evidence="6" id="KW-1185">Reference proteome</keyword>
<evidence type="ECO:0000256" key="1">
    <source>
        <dbReference type="ARBA" id="ARBA00004141"/>
    </source>
</evidence>
<reference evidence="5 6" key="1">
    <citation type="submission" date="2020-12" db="EMBL/GenBank/DDBJ databases">
        <title>HMF7856_wgs.fasta genome submission.</title>
        <authorList>
            <person name="Kang H."/>
            <person name="Kim H."/>
            <person name="Joh K."/>
        </authorList>
    </citation>
    <scope>NUCLEOTIDE SEQUENCE [LARGE SCALE GENOMIC DNA]</scope>
    <source>
        <strain evidence="5 6">HMF7856</strain>
    </source>
</reference>
<evidence type="ECO:0000256" key="2">
    <source>
        <dbReference type="ARBA" id="ARBA00022692"/>
    </source>
</evidence>
<dbReference type="GO" id="GO:0016020">
    <property type="term" value="C:membrane"/>
    <property type="evidence" value="ECO:0007669"/>
    <property type="project" value="UniProtKB-SubCell"/>
</dbReference>
<dbReference type="Pfam" id="PF13564">
    <property type="entry name" value="DoxX_2"/>
    <property type="match status" value="1"/>
</dbReference>